<reference evidence="2 3" key="1">
    <citation type="submission" date="2018-11" db="EMBL/GenBank/DDBJ databases">
        <authorList>
            <consortium name="Pathogen Informatics"/>
        </authorList>
    </citation>
    <scope>NUCLEOTIDE SEQUENCE [LARGE SCALE GENOMIC DNA]</scope>
</reference>
<feature type="compositionally biased region" description="Basic and acidic residues" evidence="1">
    <location>
        <begin position="1"/>
        <end position="23"/>
    </location>
</feature>
<protein>
    <submittedName>
        <fullName evidence="2">Uncharacterized protein</fullName>
    </submittedName>
</protein>
<dbReference type="Proteomes" id="UP000270094">
    <property type="component" value="Unassembled WGS sequence"/>
</dbReference>
<dbReference type="AlphaFoldDB" id="A0A3P7J4K7"/>
<dbReference type="OrthoDB" id="10466178at2759"/>
<organism evidence="2 3">
    <name type="scientific">Strongylus vulgaris</name>
    <name type="common">Blood worm</name>
    <dbReference type="NCBI Taxonomy" id="40348"/>
    <lineage>
        <taxon>Eukaryota</taxon>
        <taxon>Metazoa</taxon>
        <taxon>Ecdysozoa</taxon>
        <taxon>Nematoda</taxon>
        <taxon>Chromadorea</taxon>
        <taxon>Rhabditida</taxon>
        <taxon>Rhabditina</taxon>
        <taxon>Rhabditomorpha</taxon>
        <taxon>Strongyloidea</taxon>
        <taxon>Strongylidae</taxon>
        <taxon>Strongylus</taxon>
    </lineage>
</organism>
<evidence type="ECO:0000313" key="2">
    <source>
        <dbReference type="EMBL" id="VDM71307.1"/>
    </source>
</evidence>
<dbReference type="EMBL" id="UYYB01019785">
    <property type="protein sequence ID" value="VDM71307.1"/>
    <property type="molecule type" value="Genomic_DNA"/>
</dbReference>
<keyword evidence="3" id="KW-1185">Reference proteome</keyword>
<proteinExistence type="predicted"/>
<evidence type="ECO:0000256" key="1">
    <source>
        <dbReference type="SAM" id="MobiDB-lite"/>
    </source>
</evidence>
<sequence>MEYSDKLSREPKIANLGGRERAKSWASTTSTDVSSRNGRQSEMSGASDTGAISDDGCVTPPLRIVEETAAEIASSRENRKANDKSRQTRLEKESDSWIRYLIKEVSF</sequence>
<feature type="compositionally biased region" description="Polar residues" evidence="1">
    <location>
        <begin position="25"/>
        <end position="47"/>
    </location>
</feature>
<name>A0A3P7J4K7_STRVU</name>
<gene>
    <name evidence="2" type="ORF">SVUK_LOCUS6305</name>
</gene>
<feature type="compositionally biased region" description="Basic and acidic residues" evidence="1">
    <location>
        <begin position="74"/>
        <end position="93"/>
    </location>
</feature>
<feature type="region of interest" description="Disordered" evidence="1">
    <location>
        <begin position="1"/>
        <end position="93"/>
    </location>
</feature>
<evidence type="ECO:0000313" key="3">
    <source>
        <dbReference type="Proteomes" id="UP000270094"/>
    </source>
</evidence>
<accession>A0A3P7J4K7</accession>